<dbReference type="InterPro" id="IPR036942">
    <property type="entry name" value="Beta-barrel_TonB_sf"/>
</dbReference>
<dbReference type="SUPFAM" id="SSF56935">
    <property type="entry name" value="Porins"/>
    <property type="match status" value="1"/>
</dbReference>
<gene>
    <name evidence="7" type="ORF">EQG63_08400</name>
</gene>
<feature type="compositionally biased region" description="Basic and acidic residues" evidence="4">
    <location>
        <begin position="696"/>
        <end position="709"/>
    </location>
</feature>
<dbReference type="GO" id="GO:0009279">
    <property type="term" value="C:cell outer membrane"/>
    <property type="evidence" value="ECO:0007669"/>
    <property type="project" value="UniProtKB-SubCell"/>
</dbReference>
<proteinExistence type="predicted"/>
<keyword evidence="8" id="KW-1185">Reference proteome</keyword>
<evidence type="ECO:0000313" key="7">
    <source>
        <dbReference type="EMBL" id="RXR18280.1"/>
    </source>
</evidence>
<feature type="chain" id="PRO_5020294226" evidence="5">
    <location>
        <begin position="21"/>
        <end position="715"/>
    </location>
</feature>
<keyword evidence="5" id="KW-0732">Signal</keyword>
<protein>
    <submittedName>
        <fullName evidence="7">TonB-dependent receptor</fullName>
    </submittedName>
</protein>
<evidence type="ECO:0000259" key="6">
    <source>
        <dbReference type="Pfam" id="PF14905"/>
    </source>
</evidence>
<dbReference type="RefSeq" id="WP_129435929.1">
    <property type="nucleotide sequence ID" value="NZ_SBKO01000003.1"/>
</dbReference>
<evidence type="ECO:0000256" key="1">
    <source>
        <dbReference type="ARBA" id="ARBA00004442"/>
    </source>
</evidence>
<dbReference type="Pfam" id="PF14905">
    <property type="entry name" value="OMP_b-brl_3"/>
    <property type="match status" value="1"/>
</dbReference>
<comment type="caution">
    <text evidence="7">The sequence shown here is derived from an EMBL/GenBank/DDBJ whole genome shotgun (WGS) entry which is preliminary data.</text>
</comment>
<dbReference type="EMBL" id="SBKO01000003">
    <property type="protein sequence ID" value="RXR18280.1"/>
    <property type="molecule type" value="Genomic_DNA"/>
</dbReference>
<evidence type="ECO:0000256" key="4">
    <source>
        <dbReference type="SAM" id="MobiDB-lite"/>
    </source>
</evidence>
<sequence length="715" mass="80893">MKKIILATSLIFSGVSISNAQESTTTTKEKSNQLNEVSIVKEKKAVEQKSDRTIFEFASQSYLNSGSVLEGVKKLPGLVASEVAGMMYQGKQLDVFLDGRPLNISSNELTTFLEGMPANSVEKIEIITNPGAEFPATSGGAILNIITNKKAKNYLSATYTNSTNFTVYDHLRVRTNNSLMLNAKNKYFGWQFNVGQNYAERALWSSVIKKENNLTTVLSNTEADRINRGTFTKSALTFDLGNDRLLLNYDLFYNKNNSYTDAYGTLGDNTIFETSDKGDTKNVRQDAVVTYQKRFADKAKKLDFRFNYSQNDVDFGLNSYISNTNVLNNASGQKVYNFKADYSQPIKVLEKGKISFGTLYEELHFDTKNQGISNLEYRRRTASTYLEFQTKYKKFDFTVGGRGEDYDITGKTNTGSLTPFQQYRFFPNASLQYNFIPQVFFSANYNKKITLPSTSALNPNNTTYANPNVIVKGNPQLQPTIFDNYEVKVSAFDYIFVGYNMSVGNNQVVQRLTVDGNQTTNTNINVRELKVHNFNIGMPIPYMLFTKGMSETVKVMSNGGVNPDKINFLYVYAGRQKHEIPDINTKPYWIVNLMSQVVLPKEIKWVTNYSHVTAKGNFYYFVTQKPYGESLDTSFSKKFLGDQLTVSVNFDDILNTNRSVFQSFETPIYASNKSDTRRFGFTVNYKIPTKNKLAKEDPNLLNKEKKEDNGNVIGN</sequence>
<dbReference type="AlphaFoldDB" id="A0A4Q1K2D2"/>
<feature type="domain" description="Outer membrane protein beta-barrel" evidence="6">
    <location>
        <begin position="293"/>
        <end position="685"/>
    </location>
</feature>
<evidence type="ECO:0000313" key="8">
    <source>
        <dbReference type="Proteomes" id="UP000290283"/>
    </source>
</evidence>
<organism evidence="7 8">
    <name type="scientific">Flavobacterium amnicola</name>
    <dbReference type="NCBI Taxonomy" id="2506422"/>
    <lineage>
        <taxon>Bacteria</taxon>
        <taxon>Pseudomonadati</taxon>
        <taxon>Bacteroidota</taxon>
        <taxon>Flavobacteriia</taxon>
        <taxon>Flavobacteriales</taxon>
        <taxon>Flavobacteriaceae</taxon>
        <taxon>Flavobacterium</taxon>
    </lineage>
</organism>
<dbReference type="Proteomes" id="UP000290283">
    <property type="component" value="Unassembled WGS sequence"/>
</dbReference>
<reference evidence="8" key="1">
    <citation type="submission" date="2019-01" db="EMBL/GenBank/DDBJ databases">
        <title>Cytophagaceae bacterium strain CAR-16.</title>
        <authorList>
            <person name="Chen W.-M."/>
        </authorList>
    </citation>
    <scope>NUCLEOTIDE SEQUENCE [LARGE SCALE GENOMIC DNA]</scope>
    <source>
        <strain evidence="8">LLJ-11</strain>
    </source>
</reference>
<dbReference type="Gene3D" id="2.40.170.20">
    <property type="entry name" value="TonB-dependent receptor, beta-barrel domain"/>
    <property type="match status" value="1"/>
</dbReference>
<feature type="region of interest" description="Disordered" evidence="4">
    <location>
        <begin position="696"/>
        <end position="715"/>
    </location>
</feature>
<dbReference type="OrthoDB" id="721920at2"/>
<keyword evidence="7" id="KW-0675">Receptor</keyword>
<evidence type="ECO:0000256" key="3">
    <source>
        <dbReference type="ARBA" id="ARBA00023237"/>
    </source>
</evidence>
<keyword evidence="2" id="KW-0472">Membrane</keyword>
<evidence type="ECO:0000256" key="5">
    <source>
        <dbReference type="SAM" id="SignalP"/>
    </source>
</evidence>
<evidence type="ECO:0000256" key="2">
    <source>
        <dbReference type="ARBA" id="ARBA00023136"/>
    </source>
</evidence>
<comment type="subcellular location">
    <subcellularLocation>
        <location evidence="1">Cell outer membrane</location>
    </subcellularLocation>
</comment>
<name>A0A4Q1K2D2_9FLAO</name>
<feature type="signal peptide" evidence="5">
    <location>
        <begin position="1"/>
        <end position="20"/>
    </location>
</feature>
<dbReference type="InterPro" id="IPR041700">
    <property type="entry name" value="OMP_b-brl_3"/>
</dbReference>
<keyword evidence="3" id="KW-0998">Cell outer membrane</keyword>
<accession>A0A4Q1K2D2</accession>